<sequence>MDRSWMRMDRRSFEYRNGVKNFIEFALNNSISSQENMRYSCLKCGNMKLFSASIVKDHLFFHGIDVTYEQWIWHAKSILFELEYWESLYIRHNLDVMHIERNICDNIIETLLNISGKSKDGLNTLLDMMDMGIREQLTPKVQENRIFLPHACYTLTKEERKRFCRFLYELKMPEKYSSNIRSHINLKDCKLINLKSHDCHVLMQQLLPIAIRGSLDVCLRNAITKICIFINSLCAKVVDHCNLDALQSNLIETLCELEIFFSPHFFDVIVHLTVHLVREVKLCGSIFMRWMYPFERYIKILKRYVRNRYRPEACIIESYVTEEIVEYCTEYLHDVNPIGISVGHNLPNKFGKGLSTGKPQIVDMDLLNQAHLYVLRNTIIIDSYI</sequence>
<dbReference type="EMBL" id="KZ451957">
    <property type="protein sequence ID" value="PKA58048.1"/>
    <property type="molecule type" value="Genomic_DNA"/>
</dbReference>
<evidence type="ECO:0008006" key="5">
    <source>
        <dbReference type="Google" id="ProtNLM"/>
    </source>
</evidence>
<dbReference type="Proteomes" id="UP000236161">
    <property type="component" value="Unassembled WGS sequence"/>
</dbReference>
<organism evidence="3 4">
    <name type="scientific">Apostasia shenzhenica</name>
    <dbReference type="NCBI Taxonomy" id="1088818"/>
    <lineage>
        <taxon>Eukaryota</taxon>
        <taxon>Viridiplantae</taxon>
        <taxon>Streptophyta</taxon>
        <taxon>Embryophyta</taxon>
        <taxon>Tracheophyta</taxon>
        <taxon>Spermatophyta</taxon>
        <taxon>Magnoliopsida</taxon>
        <taxon>Liliopsida</taxon>
        <taxon>Asparagales</taxon>
        <taxon>Orchidaceae</taxon>
        <taxon>Apostasioideae</taxon>
        <taxon>Apostasia</taxon>
    </lineage>
</organism>
<dbReference type="AlphaFoldDB" id="A0A2I0AR84"/>
<reference evidence="3 4" key="1">
    <citation type="journal article" date="2017" name="Nature">
        <title>The Apostasia genome and the evolution of orchids.</title>
        <authorList>
            <person name="Zhang G.Q."/>
            <person name="Liu K.W."/>
            <person name="Li Z."/>
            <person name="Lohaus R."/>
            <person name="Hsiao Y.Y."/>
            <person name="Niu S.C."/>
            <person name="Wang J.Y."/>
            <person name="Lin Y.C."/>
            <person name="Xu Q."/>
            <person name="Chen L.J."/>
            <person name="Yoshida K."/>
            <person name="Fujiwara S."/>
            <person name="Wang Z.W."/>
            <person name="Zhang Y.Q."/>
            <person name="Mitsuda N."/>
            <person name="Wang M."/>
            <person name="Liu G.H."/>
            <person name="Pecoraro L."/>
            <person name="Huang H.X."/>
            <person name="Xiao X.J."/>
            <person name="Lin M."/>
            <person name="Wu X.Y."/>
            <person name="Wu W.L."/>
            <person name="Chen Y.Y."/>
            <person name="Chang S.B."/>
            <person name="Sakamoto S."/>
            <person name="Ohme-Takagi M."/>
            <person name="Yagi M."/>
            <person name="Zeng S.J."/>
            <person name="Shen C.Y."/>
            <person name="Yeh C.M."/>
            <person name="Luo Y.B."/>
            <person name="Tsai W.C."/>
            <person name="Van de Peer Y."/>
            <person name="Liu Z.J."/>
        </authorList>
    </citation>
    <scope>NUCLEOTIDE SEQUENCE [LARGE SCALE GENOMIC DNA]</scope>
    <source>
        <strain evidence="4">cv. Shenzhen</strain>
        <tissue evidence="3">Stem</tissue>
    </source>
</reference>
<evidence type="ECO:0000313" key="3">
    <source>
        <dbReference type="EMBL" id="PKA58048.1"/>
    </source>
</evidence>
<feature type="domain" description="DUF4218" evidence="1">
    <location>
        <begin position="233"/>
        <end position="336"/>
    </location>
</feature>
<dbReference type="Pfam" id="PF13963">
    <property type="entry name" value="Transpos_assoc"/>
    <property type="match status" value="1"/>
</dbReference>
<keyword evidence="4" id="KW-1185">Reference proteome</keyword>
<name>A0A2I0AR84_9ASPA</name>
<dbReference type="PANTHER" id="PTHR48258:SF9">
    <property type="entry name" value="OS01G0348150 PROTEIN"/>
    <property type="match status" value="1"/>
</dbReference>
<evidence type="ECO:0000259" key="2">
    <source>
        <dbReference type="Pfam" id="PF13963"/>
    </source>
</evidence>
<dbReference type="InterPro" id="IPR025452">
    <property type="entry name" value="DUF4218"/>
</dbReference>
<evidence type="ECO:0000259" key="1">
    <source>
        <dbReference type="Pfam" id="PF13960"/>
    </source>
</evidence>
<proteinExistence type="predicted"/>
<accession>A0A2I0AR84</accession>
<dbReference type="OrthoDB" id="671800at2759"/>
<dbReference type="Pfam" id="PF13960">
    <property type="entry name" value="DUF4218"/>
    <property type="match status" value="1"/>
</dbReference>
<feature type="domain" description="Transposase-associated" evidence="2">
    <location>
        <begin position="3"/>
        <end position="74"/>
    </location>
</feature>
<dbReference type="PANTHER" id="PTHR48258">
    <property type="entry name" value="DUF4218 DOMAIN-CONTAINING PROTEIN-RELATED"/>
    <property type="match status" value="1"/>
</dbReference>
<protein>
    <recommendedName>
        <fullName evidence="5">DUF4218 domain-containing protein</fullName>
    </recommendedName>
</protein>
<gene>
    <name evidence="3" type="ORF">AXF42_Ash019274</name>
</gene>
<evidence type="ECO:0000313" key="4">
    <source>
        <dbReference type="Proteomes" id="UP000236161"/>
    </source>
</evidence>
<dbReference type="InterPro" id="IPR029480">
    <property type="entry name" value="Transpos_assoc"/>
</dbReference>